<comment type="catalytic activity">
    <reaction evidence="20">
        <text>Release of an unsubstituted, C-terminal glutamyl residue, typically from Ac-Asp-Glu or folylpoly-gamma-glutamates.</text>
        <dbReference type="EC" id="3.4.17.21"/>
    </reaction>
</comment>
<evidence type="ECO:0000256" key="9">
    <source>
        <dbReference type="ARBA" id="ARBA00022692"/>
    </source>
</evidence>
<dbReference type="Pfam" id="PF04253">
    <property type="entry name" value="TFR_dimer"/>
    <property type="match status" value="1"/>
</dbReference>
<protein>
    <recommendedName>
        <fullName evidence="24">Glutamate carboxypeptidase 2</fullName>
        <ecNumber evidence="23">3.4.17.21</ecNumber>
    </recommendedName>
    <alternativeName>
        <fullName evidence="27">Folate hydrolase 1</fullName>
    </alternativeName>
    <alternativeName>
        <fullName evidence="30">Folylpoly-gamma-glutamate carboxypeptidase</fullName>
    </alternativeName>
    <alternativeName>
        <fullName evidence="31">Glutamate carboxypeptidase II</fullName>
    </alternativeName>
    <alternativeName>
        <fullName evidence="28">Membrane glutamate carboxypeptidase</fullName>
    </alternativeName>
    <alternativeName>
        <fullName evidence="29">N-acetylated-alpha-linked acidic dipeptidase I</fullName>
    </alternativeName>
    <alternativeName>
        <fullName evidence="25">Prostate-specific membrane antigen homolog</fullName>
    </alternativeName>
    <alternativeName>
        <fullName evidence="26">Pteroylpoly-gamma-glutamate carboxypeptidase</fullName>
    </alternativeName>
</protein>
<dbReference type="GO" id="GO:0005886">
    <property type="term" value="C:plasma membrane"/>
    <property type="evidence" value="ECO:0007669"/>
    <property type="project" value="UniProtKB-SubCell"/>
</dbReference>
<keyword evidence="14" id="KW-0735">Signal-anchor</keyword>
<dbReference type="GO" id="GO:0046872">
    <property type="term" value="F:metal ion binding"/>
    <property type="evidence" value="ECO:0007669"/>
    <property type="project" value="UniProtKB-KW"/>
</dbReference>
<evidence type="ECO:0000256" key="26">
    <source>
        <dbReference type="ARBA" id="ARBA00078457"/>
    </source>
</evidence>
<evidence type="ECO:0000256" key="27">
    <source>
        <dbReference type="ARBA" id="ARBA00079527"/>
    </source>
</evidence>
<evidence type="ECO:0000256" key="10">
    <source>
        <dbReference type="ARBA" id="ARBA00022723"/>
    </source>
</evidence>
<evidence type="ECO:0000256" key="8">
    <source>
        <dbReference type="ARBA" id="ARBA00022670"/>
    </source>
</evidence>
<evidence type="ECO:0000259" key="34">
    <source>
        <dbReference type="Pfam" id="PF02225"/>
    </source>
</evidence>
<keyword evidence="13" id="KW-0106">Calcium</keyword>
<dbReference type="InterPro" id="IPR003137">
    <property type="entry name" value="PA_domain"/>
</dbReference>
<dbReference type="FunFam" id="3.50.30.30:FF:000002">
    <property type="entry name" value="N-acetylated-alpha-linked acidic dipeptidase 2"/>
    <property type="match status" value="1"/>
</dbReference>
<feature type="domain" description="PA" evidence="34">
    <location>
        <begin position="165"/>
        <end position="254"/>
    </location>
</feature>
<evidence type="ECO:0000256" key="12">
    <source>
        <dbReference type="ARBA" id="ARBA00022833"/>
    </source>
</evidence>
<evidence type="ECO:0000256" key="4">
    <source>
        <dbReference type="ARBA" id="ARBA00011738"/>
    </source>
</evidence>
<evidence type="ECO:0000256" key="3">
    <source>
        <dbReference type="ARBA" id="ARBA00005634"/>
    </source>
</evidence>
<keyword evidence="37" id="KW-1185">Reference proteome</keyword>
<evidence type="ECO:0000256" key="30">
    <source>
        <dbReference type="ARBA" id="ARBA00082075"/>
    </source>
</evidence>
<evidence type="ECO:0000256" key="2">
    <source>
        <dbReference type="ARBA" id="ARBA00004401"/>
    </source>
</evidence>
<dbReference type="OrthoDB" id="5841748at2759"/>
<dbReference type="Gene3D" id="1.20.930.40">
    <property type="entry name" value="Transferrin receptor-like, dimerisation domain"/>
    <property type="match status" value="1"/>
</dbReference>
<evidence type="ECO:0000313" key="37">
    <source>
        <dbReference type="Proteomes" id="UP000515135"/>
    </source>
</evidence>
<dbReference type="PANTHER" id="PTHR10404">
    <property type="entry name" value="N-ACETYLATED-ALPHA-LINKED ACIDIC DIPEPTIDASE"/>
    <property type="match status" value="1"/>
</dbReference>
<evidence type="ECO:0000256" key="18">
    <source>
        <dbReference type="ARBA" id="ARBA00023136"/>
    </source>
</evidence>
<evidence type="ECO:0000259" key="35">
    <source>
        <dbReference type="Pfam" id="PF04253"/>
    </source>
</evidence>
<keyword evidence="15 33" id="KW-1133">Transmembrane helix</keyword>
<evidence type="ECO:0000256" key="1">
    <source>
        <dbReference type="ARBA" id="ARBA00001947"/>
    </source>
</evidence>
<keyword evidence="8" id="KW-0645">Protease</keyword>
<evidence type="ECO:0000256" key="17">
    <source>
        <dbReference type="ARBA" id="ARBA00023049"/>
    </source>
</evidence>
<comment type="subcellular location">
    <subcellularLocation>
        <location evidence="2">Cell membrane</location>
        <topology evidence="2">Single-pass type II membrane protein</topology>
    </subcellularLocation>
</comment>
<dbReference type="EC" id="3.4.17.21" evidence="23"/>
<feature type="domain" description="Transferrin receptor-like dimerisation" evidence="35">
    <location>
        <begin position="618"/>
        <end position="737"/>
    </location>
</feature>
<evidence type="ECO:0000256" key="25">
    <source>
        <dbReference type="ARBA" id="ARBA00075140"/>
    </source>
</evidence>
<keyword evidence="5" id="KW-1003">Cell membrane</keyword>
<keyword evidence="12" id="KW-0862">Zinc</keyword>
<dbReference type="SUPFAM" id="SSF52025">
    <property type="entry name" value="PA domain"/>
    <property type="match status" value="1"/>
</dbReference>
<dbReference type="GeneID" id="109486674"/>
<keyword evidence="7" id="KW-0121">Carboxypeptidase</keyword>
<evidence type="ECO:0000256" key="21">
    <source>
        <dbReference type="ARBA" id="ARBA00054055"/>
    </source>
</evidence>
<comment type="function">
    <text evidence="22">Has both folate hydrolase and N-acetylated-alpha-linked-acidic dipeptidase (NAALADase) activity. Has a preference for tri-alpha-glutamate peptides. In the intestine, required for the uptake of folate. In the brain, modulates excitatory neurotransmission through the hydrolysis of the neuropeptide, N-aceylaspartylglutamate (NAAG), thereby releasing glutamate.</text>
</comment>
<dbReference type="InterPro" id="IPR036757">
    <property type="entry name" value="TFR-like_dimer_dom_sf"/>
</dbReference>
<accession>A0A6P5AW03</accession>
<keyword evidence="10" id="KW-0479">Metal-binding</keyword>
<dbReference type="InterPro" id="IPR039373">
    <property type="entry name" value="Peptidase_M28B"/>
</dbReference>
<dbReference type="InterPro" id="IPR007365">
    <property type="entry name" value="TFR-like_dimer_dom"/>
</dbReference>
<feature type="transmembrane region" description="Helical" evidence="33">
    <location>
        <begin position="12"/>
        <end position="35"/>
    </location>
</feature>
<dbReference type="AlphaFoldDB" id="A0A6P5AW03"/>
<comment type="function">
    <text evidence="21">Also exhibits a dipeptidyl-peptidase IV type activity. In vitro, cleaves Gly-Pro-AMC.</text>
</comment>
<keyword evidence="11" id="KW-0378">Hydrolase</keyword>
<evidence type="ECO:0000256" key="7">
    <source>
        <dbReference type="ARBA" id="ARBA00022645"/>
    </source>
</evidence>
<evidence type="ECO:0000256" key="32">
    <source>
        <dbReference type="SAM" id="MobiDB-lite"/>
    </source>
</evidence>
<keyword evidence="19" id="KW-0325">Glycoprotein</keyword>
<proteinExistence type="inferred from homology"/>
<evidence type="ECO:0000256" key="19">
    <source>
        <dbReference type="ARBA" id="ARBA00023180"/>
    </source>
</evidence>
<evidence type="ECO:0000256" key="6">
    <source>
        <dbReference type="ARBA" id="ARBA00022553"/>
    </source>
</evidence>
<name>A0A6P5AW03_BRABE</name>
<reference evidence="38" key="1">
    <citation type="submission" date="2025-08" db="UniProtKB">
        <authorList>
            <consortium name="RefSeq"/>
        </authorList>
    </citation>
    <scope>IDENTIFICATION</scope>
    <source>
        <tissue evidence="38">Gonad</tissue>
    </source>
</reference>
<dbReference type="CDD" id="cd08022">
    <property type="entry name" value="M28_PSMA_like"/>
    <property type="match status" value="1"/>
</dbReference>
<feature type="region of interest" description="Disordered" evidence="32">
    <location>
        <begin position="474"/>
        <end position="508"/>
    </location>
</feature>
<feature type="domain" description="Peptidase M28" evidence="36">
    <location>
        <begin position="350"/>
        <end position="552"/>
    </location>
</feature>
<dbReference type="GO" id="GO:0016805">
    <property type="term" value="F:dipeptidase activity"/>
    <property type="evidence" value="ECO:0007669"/>
    <property type="project" value="UniProtKB-KW"/>
</dbReference>
<evidence type="ECO:0000313" key="38">
    <source>
        <dbReference type="RefSeq" id="XP_019646116.1"/>
    </source>
</evidence>
<dbReference type="FunFam" id="3.40.630.10:FF:000009">
    <property type="entry name" value="N-acetylated-alpha-linked acidic dipeptidase 2"/>
    <property type="match status" value="1"/>
</dbReference>
<comment type="subunit">
    <text evidence="4">Homodimer.</text>
</comment>
<comment type="similarity">
    <text evidence="3">Belongs to the peptidase M28 family. M28B subfamily.</text>
</comment>
<dbReference type="InterPro" id="IPR046450">
    <property type="entry name" value="PA_dom_sf"/>
</dbReference>
<evidence type="ECO:0000256" key="13">
    <source>
        <dbReference type="ARBA" id="ARBA00022837"/>
    </source>
</evidence>
<dbReference type="GO" id="GO:0006508">
    <property type="term" value="P:proteolysis"/>
    <property type="evidence" value="ECO:0007669"/>
    <property type="project" value="UniProtKB-KW"/>
</dbReference>
<evidence type="ECO:0000256" key="28">
    <source>
        <dbReference type="ARBA" id="ARBA00080362"/>
    </source>
</evidence>
<organism evidence="37 38">
    <name type="scientific">Branchiostoma belcheri</name>
    <name type="common">Amphioxus</name>
    <dbReference type="NCBI Taxonomy" id="7741"/>
    <lineage>
        <taxon>Eukaryota</taxon>
        <taxon>Metazoa</taxon>
        <taxon>Chordata</taxon>
        <taxon>Cephalochordata</taxon>
        <taxon>Leptocardii</taxon>
        <taxon>Amphioxiformes</taxon>
        <taxon>Branchiostomatidae</taxon>
        <taxon>Branchiostoma</taxon>
    </lineage>
</organism>
<dbReference type="InterPro" id="IPR007484">
    <property type="entry name" value="Peptidase_M28"/>
</dbReference>
<gene>
    <name evidence="38" type="primary">LOC109486674</name>
</gene>
<dbReference type="SUPFAM" id="SSF53187">
    <property type="entry name" value="Zn-dependent exopeptidases"/>
    <property type="match status" value="1"/>
</dbReference>
<dbReference type="PANTHER" id="PTHR10404:SF77">
    <property type="entry name" value="GLUTAMATE CARBOXYPEPTIDASE 2 HOMOLOG"/>
    <property type="match status" value="1"/>
</dbReference>
<dbReference type="GO" id="GO:0004181">
    <property type="term" value="F:metallocarboxypeptidase activity"/>
    <property type="evidence" value="ECO:0007669"/>
    <property type="project" value="UniProtKB-EC"/>
</dbReference>
<dbReference type="SUPFAM" id="SSF47672">
    <property type="entry name" value="Transferrin receptor-like dimerisation domain"/>
    <property type="match status" value="1"/>
</dbReference>
<dbReference type="CDD" id="cd02121">
    <property type="entry name" value="PA_GCPII_like"/>
    <property type="match status" value="1"/>
</dbReference>
<keyword evidence="9 33" id="KW-0812">Transmembrane</keyword>
<evidence type="ECO:0000256" key="31">
    <source>
        <dbReference type="ARBA" id="ARBA00082320"/>
    </source>
</evidence>
<dbReference type="Pfam" id="PF04389">
    <property type="entry name" value="Peptidase_M28"/>
    <property type="match status" value="1"/>
</dbReference>
<evidence type="ECO:0000256" key="15">
    <source>
        <dbReference type="ARBA" id="ARBA00022989"/>
    </source>
</evidence>
<dbReference type="Gene3D" id="3.50.30.30">
    <property type="match status" value="1"/>
</dbReference>
<evidence type="ECO:0000259" key="36">
    <source>
        <dbReference type="Pfam" id="PF04389"/>
    </source>
</evidence>
<keyword evidence="17" id="KW-0482">Metalloprotease</keyword>
<dbReference type="Gene3D" id="3.40.630.10">
    <property type="entry name" value="Zn peptidases"/>
    <property type="match status" value="1"/>
</dbReference>
<evidence type="ECO:0000256" key="33">
    <source>
        <dbReference type="SAM" id="Phobius"/>
    </source>
</evidence>
<evidence type="ECO:0000256" key="24">
    <source>
        <dbReference type="ARBA" id="ARBA00070473"/>
    </source>
</evidence>
<evidence type="ECO:0000256" key="5">
    <source>
        <dbReference type="ARBA" id="ARBA00022475"/>
    </source>
</evidence>
<dbReference type="KEGG" id="bbel:109486674"/>
<sequence length="742" mass="81610">MAEHRGVRKRPFILLGVACAVVGLVLGILIGFFAIPKSGTPWSAALTREGDPSVPARLQRELNPDNIRENLRTLTARPHIAGKEMDLGVARLIRDRWLEYGFDSARLVPYDVLLAYPSRDPNRLSRVSLLESDGTVVAESQQQEAGVNDPEAEPPFNAYSASGDVQGDLVYVNFARAEDFQTLVQGLGVDATGKICIARYGKIFRGNKAKLASQFGCAGLILYSDPEQCAVAGWAVWPDGWMMPSTGVQRGNVKDAKWKGDSLTPFYPANEYAYRLDEQDANHPTIPVHPISYGVAVEILRNMAGPEAPVDWQGGLDITYHLGPGYTGPASSRTVRLVVNQDREVRTTYNVIGTIRGAVEPDRYVIVGNHHDAWVYGSVDASSGTAVMLELGRALGKLKAEGWRPRRTIVFGSWGAEEQGIIGSAEFVEDHIRNLQERTVAYLNCDSAAAGNFSIAMSASPLLHSLIREAAKKVPDPHEPSKNLYDTWRLKRPEEEGNPDTRPKIGRLGSGSDFTPFFQHAGIAALDMWNDIDTASFGFGYPLYHSGYETFDLQDRFIDPDWTVHQSVGRLWGEMAVTLADALVLPLDVRDYAAALQKMTDELRDEHGARLAAQNIGLEHLESAIAKFTRATTTFRQSLGDVDKLNPLAVRAVNDRLMKLEGAFIDPLGLPDRPWFRHVVFAPSSVNTYAGQSFPGLADALLDIDNVNPADQATRWELVRKQLAVTTFTVESAANTLVNNLF</sequence>
<dbReference type="Pfam" id="PF02225">
    <property type="entry name" value="PA"/>
    <property type="match status" value="1"/>
</dbReference>
<comment type="cofactor">
    <cofactor evidence="1">
        <name>Zn(2+)</name>
        <dbReference type="ChEBI" id="CHEBI:29105"/>
    </cofactor>
</comment>
<dbReference type="FunFam" id="1.20.930.40:FF:000001">
    <property type="entry name" value="N-acetylated-alpha-linked acidic dipeptidase 2"/>
    <property type="match status" value="1"/>
</dbReference>
<dbReference type="Proteomes" id="UP000515135">
    <property type="component" value="Unplaced"/>
</dbReference>
<evidence type="ECO:0000256" key="20">
    <source>
        <dbReference type="ARBA" id="ARBA00052003"/>
    </source>
</evidence>
<keyword evidence="16" id="KW-0224">Dipeptidase</keyword>
<evidence type="ECO:0000256" key="23">
    <source>
        <dbReference type="ARBA" id="ARBA00066561"/>
    </source>
</evidence>
<evidence type="ECO:0000256" key="22">
    <source>
        <dbReference type="ARBA" id="ARBA00056370"/>
    </source>
</evidence>
<evidence type="ECO:0000256" key="29">
    <source>
        <dbReference type="ARBA" id="ARBA00080568"/>
    </source>
</evidence>
<feature type="compositionally biased region" description="Basic and acidic residues" evidence="32">
    <location>
        <begin position="488"/>
        <end position="503"/>
    </location>
</feature>
<evidence type="ECO:0000256" key="16">
    <source>
        <dbReference type="ARBA" id="ARBA00022997"/>
    </source>
</evidence>
<dbReference type="RefSeq" id="XP_019646116.1">
    <property type="nucleotide sequence ID" value="XM_019790557.1"/>
</dbReference>
<keyword evidence="18 33" id="KW-0472">Membrane</keyword>
<evidence type="ECO:0000256" key="14">
    <source>
        <dbReference type="ARBA" id="ARBA00022968"/>
    </source>
</evidence>
<keyword evidence="6" id="KW-0597">Phosphoprotein</keyword>
<evidence type="ECO:0000256" key="11">
    <source>
        <dbReference type="ARBA" id="ARBA00022801"/>
    </source>
</evidence>